<name>A0AAW7BIB7_9HYPH</name>
<gene>
    <name evidence="1" type="ORF">P8A28_14645</name>
</gene>
<evidence type="ECO:0000313" key="1">
    <source>
        <dbReference type="EMBL" id="MDL2334148.1"/>
    </source>
</evidence>
<sequence length="116" mass="12854">MTIDIKYLQQMEAVGVGFTVHVRIPGGGRTLFLNADEVSQYLADKDGFAACQFGLTRQEYAEWVETDGFVRCAGTTTSRTRCKNYVSGGSHYEPEKWKRLQGEYCAVHGGPASHEA</sequence>
<dbReference type="EMBL" id="JARQXC010000036">
    <property type="protein sequence ID" value="MDL2334148.1"/>
    <property type="molecule type" value="Genomic_DNA"/>
</dbReference>
<protein>
    <submittedName>
        <fullName evidence="1">Uncharacterized protein</fullName>
    </submittedName>
</protein>
<dbReference type="Proteomes" id="UP001171122">
    <property type="component" value="Unassembled WGS sequence"/>
</dbReference>
<reference evidence="1" key="1">
    <citation type="journal article" date="2023" name="Front. Microbiol.">
        <title>Isolation of Brucella inopinata from a White's tree frog (Litoria caerulea): pose exotic frogs a potential risk to human health?</title>
        <authorList>
            <person name="Scholz H.C."/>
            <person name="Heckers K.O."/>
            <person name="Appelt S."/>
            <person name="Geier-Doemling D."/>
            <person name="Schlegel P."/>
            <person name="Wattam A.R."/>
        </authorList>
    </citation>
    <scope>NUCLEOTIDE SEQUENCE</scope>
    <source>
        <strain evidence="1">FO700662</strain>
    </source>
</reference>
<dbReference type="AlphaFoldDB" id="A0AAW7BIB7"/>
<dbReference type="RefSeq" id="WP_134789830.1">
    <property type="nucleotide sequence ID" value="NZ_JARQXC010000036.1"/>
</dbReference>
<proteinExistence type="predicted"/>
<organism evidence="1 2">
    <name type="scientific">Brucella inopinata</name>
    <dbReference type="NCBI Taxonomy" id="1218315"/>
    <lineage>
        <taxon>Bacteria</taxon>
        <taxon>Pseudomonadati</taxon>
        <taxon>Pseudomonadota</taxon>
        <taxon>Alphaproteobacteria</taxon>
        <taxon>Hyphomicrobiales</taxon>
        <taxon>Brucellaceae</taxon>
        <taxon>Brucella/Ochrobactrum group</taxon>
        <taxon>Brucella</taxon>
    </lineage>
</organism>
<keyword evidence="2" id="KW-1185">Reference proteome</keyword>
<comment type="caution">
    <text evidence="1">The sequence shown here is derived from an EMBL/GenBank/DDBJ whole genome shotgun (WGS) entry which is preliminary data.</text>
</comment>
<accession>A0AAW7BIB7</accession>
<evidence type="ECO:0000313" key="2">
    <source>
        <dbReference type="Proteomes" id="UP001171122"/>
    </source>
</evidence>